<evidence type="ECO:0000313" key="1">
    <source>
        <dbReference type="EMBL" id="EDT11227.1"/>
    </source>
</evidence>
<sequence length="1075" mass="121657">MFHYRGTDFKERLARMLKDQAFREAFNAFSINIETLGSKQRFADNLSFERCLDLYEAVFKDRAHVLSTFASFRDQFEREFLCGDYNSAQETLERAKDEIGESFWYLRSKILVFVYQDRLDELTTFCETSKKRRNGALISYLINRAYLLTQSNETAMHLQGLLASDINELRQGSSAPFAGFLTFLFAPDPLIQHIDYTECLPVFSMLTVVDQYHALVDLLPRLFVASPTFSYSEEQLSLANAFLSEVRRHVSDPLIHRDFFGASLAPSKLTEYESLLCDRYDEGRYQDVIDLYLAELSSFSNAIAFINLVAKSIAYGACVPANVNNPLLTFATHLAAVYRLDSTQGNMRSAIATDIIKLRGFTRSSHFQLMVYKATPYLFDAAYRRYAAALARSTDDKFTPLAATMSLEDGTLSVARARFGQNADVPIYRSTKQRIVRLAESRAARILVESELENYRRETPLEKDYIELTSSYLASVGDFVTLVSVAAEILAREPNSHICFPMSALIAEVETKRLASLDAVIVAYAYARNVSSKKEYVLNEVFEDYLASEGVEKPSEILTSATTLDAKSRLFFTKICTSEVMDFLSCFSNSNELRIERIQILDRLRELGAMKAVDQTREILEIVGQTIVETSMSDLNANKVYVNSTAIAEHVKDDVQSLLSLYEIADEPKGDTFIRAPSIREEEKAVVAGDRNTTLLKILTLVRRKFLLDEKHGLDKNLSAEIRHGFFSNLMRSRLEKARLITEIDEKGSYKKNEFWAEKHVLFNKRTSAEIDAHLAWFSKSFNGLIAEAESWMQITTDKETSNGPIFDFSISVSDFEQVQTAANAAREPEKLIDAIMAFLWERTETCLYAMRSRLNSVFQPKVDDLFEQLSDRISRDRGGAAAVELTNTITQVRSDIKEDILTVTGWFKRNQNPYLRDHSLSSLVEISVRCFQLIKTIVRPISIDLPLDFSSPTIHGGGVKPFVVGMINLLDNCYRRSGFGPDTEVKIAGAVVKDRYVISISNSLTPDRQAALTCEYIDELKSRMASPDHLNLMRVEGGSGTSKAYHHFKIADTALDLNLCVEDRQFVAEVTYVN</sequence>
<dbReference type="AlphaFoldDB" id="B1FXQ1"/>
<protein>
    <submittedName>
        <fullName evidence="1">Uncharacterized protein</fullName>
    </submittedName>
</protein>
<evidence type="ECO:0000313" key="2">
    <source>
        <dbReference type="Proteomes" id="UP000005045"/>
    </source>
</evidence>
<proteinExistence type="predicted"/>
<organism evidence="1 2">
    <name type="scientific">Paraburkholderia graminis (strain ATCC 700544 / DSM 17151 / LMG 18924 / NCIMB 13744 / C4D1M)</name>
    <dbReference type="NCBI Taxonomy" id="396598"/>
    <lineage>
        <taxon>Bacteria</taxon>
        <taxon>Pseudomonadati</taxon>
        <taxon>Pseudomonadota</taxon>
        <taxon>Betaproteobacteria</taxon>
        <taxon>Burkholderiales</taxon>
        <taxon>Burkholderiaceae</taxon>
        <taxon>Paraburkholderia</taxon>
    </lineage>
</organism>
<gene>
    <name evidence="1" type="ORF">BgramDRAFT_1752</name>
</gene>
<dbReference type="Proteomes" id="UP000005045">
    <property type="component" value="Unassembled WGS sequence"/>
</dbReference>
<name>B1FXQ1_PARG4</name>
<accession>B1FXQ1</accession>
<keyword evidence="2" id="KW-1185">Reference proteome</keyword>
<dbReference type="EMBL" id="ABLD01000004">
    <property type="protein sequence ID" value="EDT11227.1"/>
    <property type="molecule type" value="Genomic_DNA"/>
</dbReference>
<comment type="caution">
    <text evidence="1">The sequence shown here is derived from an EMBL/GenBank/DDBJ whole genome shotgun (WGS) entry which is preliminary data.</text>
</comment>
<reference evidence="1 2" key="1">
    <citation type="submission" date="2008-03" db="EMBL/GenBank/DDBJ databases">
        <title>Sequencing of the draft genome and assembly of Burkholderia graminis C4D1M.</title>
        <authorList>
            <consortium name="US DOE Joint Genome Institute (JGI-PGF)"/>
            <person name="Copeland A."/>
            <person name="Lucas S."/>
            <person name="Lapidus A."/>
            <person name="Glavina del Rio T."/>
            <person name="Dalin E."/>
            <person name="Tice H."/>
            <person name="Bruce D."/>
            <person name="Goodwin L."/>
            <person name="Pitluck S."/>
            <person name="Larimer F."/>
            <person name="Land M.L."/>
            <person name="Hauser L."/>
            <person name="Tiedje J."/>
            <person name="Richardson P."/>
        </authorList>
    </citation>
    <scope>NUCLEOTIDE SEQUENCE [LARGE SCALE GENOMIC DNA]</scope>
    <source>
        <strain evidence="2">ATCC 700544 / DSM 17151 / LMG 18924 / NCIMB 13744 / C4D1M</strain>
    </source>
</reference>